<organism evidence="1 2">
    <name type="scientific">Portunus trituberculatus</name>
    <name type="common">Swimming crab</name>
    <name type="synonym">Neptunus trituberculatus</name>
    <dbReference type="NCBI Taxonomy" id="210409"/>
    <lineage>
        <taxon>Eukaryota</taxon>
        <taxon>Metazoa</taxon>
        <taxon>Ecdysozoa</taxon>
        <taxon>Arthropoda</taxon>
        <taxon>Crustacea</taxon>
        <taxon>Multicrustacea</taxon>
        <taxon>Malacostraca</taxon>
        <taxon>Eumalacostraca</taxon>
        <taxon>Eucarida</taxon>
        <taxon>Decapoda</taxon>
        <taxon>Pleocyemata</taxon>
        <taxon>Brachyura</taxon>
        <taxon>Eubrachyura</taxon>
        <taxon>Portunoidea</taxon>
        <taxon>Portunidae</taxon>
        <taxon>Portuninae</taxon>
        <taxon>Portunus</taxon>
    </lineage>
</organism>
<protein>
    <submittedName>
        <fullName evidence="1">Uncharacterized protein</fullName>
    </submittedName>
</protein>
<keyword evidence="2" id="KW-1185">Reference proteome</keyword>
<evidence type="ECO:0000313" key="2">
    <source>
        <dbReference type="Proteomes" id="UP000324222"/>
    </source>
</evidence>
<sequence>MGLDTSIYNSQPLVSATRPYENHLGELKHAPPHTPDISGETCMGKEMQRMERMQDMETMEKMSMQQGMEGDIMNMEIRNRGMGKITECRQLKLFVELYSAKRK</sequence>
<evidence type="ECO:0000313" key="1">
    <source>
        <dbReference type="EMBL" id="MPC36038.1"/>
    </source>
</evidence>
<accession>A0A5B7ERY7</accession>
<gene>
    <name evidence="1" type="ORF">E2C01_029482</name>
</gene>
<proteinExistence type="predicted"/>
<name>A0A5B7ERY7_PORTR</name>
<dbReference type="EMBL" id="VSRR010003413">
    <property type="protein sequence ID" value="MPC36038.1"/>
    <property type="molecule type" value="Genomic_DNA"/>
</dbReference>
<dbReference type="Proteomes" id="UP000324222">
    <property type="component" value="Unassembled WGS sequence"/>
</dbReference>
<comment type="caution">
    <text evidence="1">The sequence shown here is derived from an EMBL/GenBank/DDBJ whole genome shotgun (WGS) entry which is preliminary data.</text>
</comment>
<reference evidence="1 2" key="1">
    <citation type="submission" date="2019-05" db="EMBL/GenBank/DDBJ databases">
        <title>Another draft genome of Portunus trituberculatus and its Hox gene families provides insights of decapod evolution.</title>
        <authorList>
            <person name="Jeong J.-H."/>
            <person name="Song I."/>
            <person name="Kim S."/>
            <person name="Choi T."/>
            <person name="Kim D."/>
            <person name="Ryu S."/>
            <person name="Kim W."/>
        </authorList>
    </citation>
    <scope>NUCLEOTIDE SEQUENCE [LARGE SCALE GENOMIC DNA]</scope>
    <source>
        <tissue evidence="1">Muscle</tissue>
    </source>
</reference>
<dbReference type="AlphaFoldDB" id="A0A5B7ERY7"/>